<proteinExistence type="inferred from homology"/>
<feature type="binding site" evidence="7">
    <location>
        <begin position="17"/>
        <end position="23"/>
    </location>
    <ligand>
        <name>GTP</name>
        <dbReference type="ChEBI" id="CHEBI:37565"/>
    </ligand>
</feature>
<evidence type="ECO:0000313" key="8">
    <source>
        <dbReference type="EMBL" id="VVE11943.1"/>
    </source>
</evidence>
<dbReference type="GO" id="GO:0004019">
    <property type="term" value="F:adenylosuccinate synthase activity"/>
    <property type="evidence" value="ECO:0007669"/>
    <property type="project" value="UniProtKB-UniRule"/>
</dbReference>
<feature type="binding site" evidence="7">
    <location>
        <begin position="370"/>
        <end position="372"/>
    </location>
    <ligand>
        <name>GTP</name>
        <dbReference type="ChEBI" id="CHEBI:37565"/>
    </ligand>
</feature>
<dbReference type="EMBL" id="CABPSA010000004">
    <property type="protein sequence ID" value="VVE11943.1"/>
    <property type="molecule type" value="Genomic_DNA"/>
</dbReference>
<feature type="binding site" evidence="7">
    <location>
        <begin position="45"/>
        <end position="47"/>
    </location>
    <ligand>
        <name>GTP</name>
        <dbReference type="ChEBI" id="CHEBI:37565"/>
    </ligand>
</feature>
<feature type="binding site" evidence="7">
    <location>
        <begin position="338"/>
        <end position="344"/>
    </location>
    <ligand>
        <name>substrate</name>
    </ligand>
</feature>
<keyword evidence="1 7" id="KW-0436">Ligase</keyword>
<feature type="binding site" evidence="7">
    <location>
        <position position="344"/>
    </location>
    <ligand>
        <name>GTP</name>
        <dbReference type="ChEBI" id="CHEBI:37565"/>
    </ligand>
</feature>
<evidence type="ECO:0000256" key="3">
    <source>
        <dbReference type="ARBA" id="ARBA00022741"/>
    </source>
</evidence>
<comment type="catalytic activity">
    <reaction evidence="7">
        <text>IMP + L-aspartate + GTP = N(6)-(1,2-dicarboxyethyl)-AMP + GDP + phosphate + 2 H(+)</text>
        <dbReference type="Rhea" id="RHEA:15753"/>
        <dbReference type="ChEBI" id="CHEBI:15378"/>
        <dbReference type="ChEBI" id="CHEBI:29991"/>
        <dbReference type="ChEBI" id="CHEBI:37565"/>
        <dbReference type="ChEBI" id="CHEBI:43474"/>
        <dbReference type="ChEBI" id="CHEBI:57567"/>
        <dbReference type="ChEBI" id="CHEBI:58053"/>
        <dbReference type="ChEBI" id="CHEBI:58189"/>
        <dbReference type="EC" id="6.3.4.4"/>
    </reaction>
</comment>
<dbReference type="OrthoDB" id="9807553at2"/>
<dbReference type="GO" id="GO:0046040">
    <property type="term" value="P:IMP metabolic process"/>
    <property type="evidence" value="ECO:0007669"/>
    <property type="project" value="TreeGrafter"/>
</dbReference>
<dbReference type="UniPathway" id="UPA00075">
    <property type="reaction ID" value="UER00335"/>
</dbReference>
<dbReference type="Gene3D" id="3.40.440.10">
    <property type="entry name" value="Adenylosuccinate Synthetase, subunit A, domain 1"/>
    <property type="match status" value="1"/>
</dbReference>
<dbReference type="InterPro" id="IPR042109">
    <property type="entry name" value="Adenylosuccinate_synth_dom1"/>
</dbReference>
<protein>
    <recommendedName>
        <fullName evidence="7">Adenylosuccinate synthetase</fullName>
        <shortName evidence="7">AMPSase</shortName>
        <shortName evidence="7">AdSS</shortName>
        <ecNumber evidence="7">6.3.4.4</ecNumber>
    </recommendedName>
    <alternativeName>
        <fullName evidence="7">IMP--aspartate ligase</fullName>
    </alternativeName>
</protein>
<feature type="binding site" description="in other chain" evidence="7">
    <location>
        <position position="342"/>
    </location>
    <ligand>
        <name>IMP</name>
        <dbReference type="ChEBI" id="CHEBI:58053"/>
        <note>ligand shared between dimeric partners</note>
    </ligand>
</feature>
<feature type="binding site" description="in other chain" evidence="7">
    <location>
        <position position="227"/>
    </location>
    <ligand>
        <name>IMP</name>
        <dbReference type="ChEBI" id="CHEBI:58053"/>
        <note>ligand shared between dimeric partners</note>
    </ligand>
</feature>
<dbReference type="Proteomes" id="UP000343335">
    <property type="component" value="Unassembled WGS sequence"/>
</dbReference>
<feature type="binding site" description="in other chain" evidence="7">
    <location>
        <begin position="43"/>
        <end position="46"/>
    </location>
    <ligand>
        <name>IMP</name>
        <dbReference type="ChEBI" id="CHEBI:58053"/>
        <note>ligand shared between dimeric partners</note>
    </ligand>
</feature>
<comment type="similarity">
    <text evidence="7">Belongs to the adenylosuccinate synthetase family.</text>
</comment>
<comment type="subcellular location">
    <subcellularLocation>
        <location evidence="7">Cytoplasm</location>
    </subcellularLocation>
</comment>
<dbReference type="InterPro" id="IPR001114">
    <property type="entry name" value="Adenylosuccinate_synthetase"/>
</dbReference>
<dbReference type="GO" id="GO:0005525">
    <property type="term" value="F:GTP binding"/>
    <property type="evidence" value="ECO:0007669"/>
    <property type="project" value="UniProtKB-UniRule"/>
</dbReference>
<dbReference type="Gene3D" id="1.10.300.10">
    <property type="entry name" value="Adenylosuccinate Synthetase, subunit A, domain 2"/>
    <property type="match status" value="1"/>
</dbReference>
<dbReference type="InterPro" id="IPR042111">
    <property type="entry name" value="Adenylosuccinate_synth_dom3"/>
</dbReference>
<evidence type="ECO:0000256" key="2">
    <source>
        <dbReference type="ARBA" id="ARBA00022723"/>
    </source>
</evidence>
<keyword evidence="6 7" id="KW-0342">GTP-binding</keyword>
<keyword evidence="3 7" id="KW-0547">Nucleotide-binding</keyword>
<name>A0A5E4VJB7_9BURK</name>
<keyword evidence="2 7" id="KW-0479">Metal-binding</keyword>
<dbReference type="Pfam" id="PF00709">
    <property type="entry name" value="Adenylsucc_synt"/>
    <property type="match status" value="1"/>
</dbReference>
<comment type="pathway">
    <text evidence="7">Purine metabolism; AMP biosynthesis via de novo pathway; AMP from IMP: step 1/2.</text>
</comment>
<feature type="binding site" evidence="7">
    <location>
        <begin position="443"/>
        <end position="445"/>
    </location>
    <ligand>
        <name>GTP</name>
        <dbReference type="ChEBI" id="CHEBI:37565"/>
    </ligand>
</feature>
<keyword evidence="4 7" id="KW-0658">Purine biosynthesis</keyword>
<accession>A0A5E4VJB7</accession>
<evidence type="ECO:0000313" key="9">
    <source>
        <dbReference type="Proteomes" id="UP000343335"/>
    </source>
</evidence>
<evidence type="ECO:0000256" key="6">
    <source>
        <dbReference type="ARBA" id="ARBA00023134"/>
    </source>
</evidence>
<feature type="active site" description="Proton acceptor" evidence="7">
    <location>
        <position position="18"/>
    </location>
</feature>
<comment type="subunit">
    <text evidence="7">Homodimer.</text>
</comment>
<evidence type="ECO:0000256" key="7">
    <source>
        <dbReference type="HAMAP-Rule" id="MF_00011"/>
    </source>
</evidence>
<feature type="binding site" evidence="7">
    <location>
        <position position="143"/>
    </location>
    <ligand>
        <name>IMP</name>
        <dbReference type="ChEBI" id="CHEBI:58053"/>
        <note>ligand shared between dimeric partners</note>
    </ligand>
</feature>
<keyword evidence="5 7" id="KW-0460">Magnesium</keyword>
<evidence type="ECO:0000256" key="1">
    <source>
        <dbReference type="ARBA" id="ARBA00022598"/>
    </source>
</evidence>
<gene>
    <name evidence="8" type="primary">purA_3</name>
    <name evidence="7" type="synonym">purA</name>
    <name evidence="8" type="ORF">PCO31010_02696</name>
</gene>
<feature type="binding site" evidence="7">
    <location>
        <position position="45"/>
    </location>
    <ligand>
        <name>Mg(2+)</name>
        <dbReference type="ChEBI" id="CHEBI:18420"/>
    </ligand>
</feature>
<dbReference type="SMART" id="SM00788">
    <property type="entry name" value="Adenylsucc_synt"/>
    <property type="match status" value="1"/>
</dbReference>
<dbReference type="InterPro" id="IPR027417">
    <property type="entry name" value="P-loop_NTPase"/>
</dbReference>
<feature type="binding site" description="in other chain" evidence="7">
    <location>
        <position position="242"/>
    </location>
    <ligand>
        <name>IMP</name>
        <dbReference type="ChEBI" id="CHEBI:58053"/>
        <note>ligand shared between dimeric partners</note>
    </ligand>
</feature>
<comment type="function">
    <text evidence="7">Plays an important role in the de novo pathway of purine nucleotide biosynthesis. Catalyzes the first committed step in the biosynthesis of AMP from IMP.</text>
</comment>
<reference evidence="8 9" key="1">
    <citation type="submission" date="2019-08" db="EMBL/GenBank/DDBJ databases">
        <authorList>
            <person name="Peeters C."/>
        </authorList>
    </citation>
    <scope>NUCLEOTIDE SEQUENCE [LARGE SCALE GENOMIC DNA]</scope>
    <source>
        <strain evidence="8 9">LMG 31010</strain>
    </source>
</reference>
<comment type="cofactor">
    <cofactor evidence="7">
        <name>Mg(2+)</name>
        <dbReference type="ChEBI" id="CHEBI:18420"/>
    </cofactor>
    <text evidence="7">Binds 1 Mg(2+) ion per subunit.</text>
</comment>
<keyword evidence="7" id="KW-0963">Cytoplasm</keyword>
<dbReference type="PANTHER" id="PTHR11846">
    <property type="entry name" value="ADENYLOSUCCINATE SYNTHETASE"/>
    <property type="match status" value="1"/>
</dbReference>
<feature type="active site" description="Proton donor" evidence="7">
    <location>
        <position position="46"/>
    </location>
</feature>
<feature type="binding site" evidence="7">
    <location>
        <position position="18"/>
    </location>
    <ligand>
        <name>Mg(2+)</name>
        <dbReference type="ChEBI" id="CHEBI:18420"/>
    </ligand>
</feature>
<dbReference type="HAMAP" id="MF_00011">
    <property type="entry name" value="Adenylosucc_synth"/>
    <property type="match status" value="1"/>
</dbReference>
<dbReference type="GO" id="GO:0005737">
    <property type="term" value="C:cytoplasm"/>
    <property type="evidence" value="ECO:0007669"/>
    <property type="project" value="UniProtKB-SubCell"/>
</dbReference>
<organism evidence="8 9">
    <name type="scientific">Pandoraea commovens</name>
    <dbReference type="NCBI Taxonomy" id="2508289"/>
    <lineage>
        <taxon>Bacteria</taxon>
        <taxon>Pseudomonadati</taxon>
        <taxon>Pseudomonadota</taxon>
        <taxon>Betaproteobacteria</taxon>
        <taxon>Burkholderiales</taxon>
        <taxon>Burkholderiaceae</taxon>
        <taxon>Pandoraea</taxon>
    </lineage>
</organism>
<dbReference type="RefSeq" id="WP_150664701.1">
    <property type="nucleotide sequence ID" value="NZ_CABPSA010000004.1"/>
</dbReference>
<dbReference type="EC" id="6.3.4.4" evidence="7"/>
<evidence type="ECO:0000256" key="5">
    <source>
        <dbReference type="ARBA" id="ARBA00022842"/>
    </source>
</evidence>
<sequence length="463" mass="49791">MNPTTGYADVLVGLQYGDEGKAKIVDKLASDYDILARFNGGANAGHTVDSPQGRARLAQVPSGVFHPKTLLYIGSGCVVNLTKLSDEIDTLTNIGIGLHDRLFVSEECALIQPAHLEFDAGNGADIGTTGNGVGPCYAGLALRSHRGVRTALQLRDLVADEAWTFTQMAQYASLSGNAPEDETARALTIATMREAWQRLRDTITVVDSQWITRKVMNGARVLFEGAQSVMLDVTAGAQPYVTSSHTSPSFAFVGGDLPCKYHRKTIGVAKAIVSRVGSGPFRSEFGGARSARYCADAALRGIGWREEMDRFDADALLSSDDDFSVGTALRILTREYGTGSGRPRRLGRLDLAQLADVVKRHGVDELYLNKCDCLSLFSKTRDGQIPVLVNAASDGTPAPELRHFPAFDTLPPTPSAFDELPRPLQTLLQTIQAFTACRIVGIGLGPGREQLLPITEGDLSHDT</sequence>
<dbReference type="Gene3D" id="3.90.170.10">
    <property type="entry name" value="Adenylosuccinate Synthetase, subunit A, domain 3"/>
    <property type="match status" value="1"/>
</dbReference>
<dbReference type="InterPro" id="IPR042110">
    <property type="entry name" value="Adenylosuccinate_synth_dom2"/>
</dbReference>
<feature type="binding site" description="in other chain" evidence="7">
    <location>
        <position position="129"/>
    </location>
    <ligand>
        <name>IMP</name>
        <dbReference type="ChEBI" id="CHEBI:58053"/>
        <note>ligand shared between dimeric partners</note>
    </ligand>
</feature>
<dbReference type="SUPFAM" id="SSF52540">
    <property type="entry name" value="P-loop containing nucleoside triphosphate hydrolases"/>
    <property type="match status" value="1"/>
</dbReference>
<dbReference type="GO" id="GO:0044208">
    <property type="term" value="P:'de novo' AMP biosynthetic process"/>
    <property type="evidence" value="ECO:0007669"/>
    <property type="project" value="UniProtKB-UniRule"/>
</dbReference>
<dbReference type="AlphaFoldDB" id="A0A5E4VJB7"/>
<dbReference type="PANTHER" id="PTHR11846:SF0">
    <property type="entry name" value="ADENYLOSUCCINATE SYNTHETASE"/>
    <property type="match status" value="1"/>
</dbReference>
<feature type="binding site" description="in other chain" evidence="7">
    <location>
        <begin position="18"/>
        <end position="21"/>
    </location>
    <ligand>
        <name>IMP</name>
        <dbReference type="ChEBI" id="CHEBI:58053"/>
        <note>ligand shared between dimeric partners</note>
    </ligand>
</feature>
<evidence type="ECO:0000256" key="4">
    <source>
        <dbReference type="ARBA" id="ARBA00022755"/>
    </source>
</evidence>
<dbReference type="GO" id="GO:0000287">
    <property type="term" value="F:magnesium ion binding"/>
    <property type="evidence" value="ECO:0007669"/>
    <property type="project" value="UniProtKB-UniRule"/>
</dbReference>